<dbReference type="InterPro" id="IPR036388">
    <property type="entry name" value="WH-like_DNA-bd_sf"/>
</dbReference>
<dbReference type="SUPFAM" id="SSF46785">
    <property type="entry name" value="Winged helix' DNA-binding domain"/>
    <property type="match status" value="1"/>
</dbReference>
<comment type="caution">
    <text evidence="2">The sequence shown here is derived from an EMBL/GenBank/DDBJ whole genome shotgun (WGS) entry which is preliminary data.</text>
</comment>
<feature type="domain" description="HTH arsR-type" evidence="1">
    <location>
        <begin position="4"/>
        <end position="48"/>
    </location>
</feature>
<proteinExistence type="predicted"/>
<gene>
    <name evidence="2" type="ORF">S12H4_56838</name>
</gene>
<dbReference type="EMBL" id="BARW01036658">
    <property type="protein sequence ID" value="GAJ19570.1"/>
    <property type="molecule type" value="Genomic_DNA"/>
</dbReference>
<dbReference type="GO" id="GO:0003700">
    <property type="term" value="F:DNA-binding transcription factor activity"/>
    <property type="evidence" value="ECO:0007669"/>
    <property type="project" value="InterPro"/>
</dbReference>
<reference evidence="2" key="1">
    <citation type="journal article" date="2014" name="Front. Microbiol.">
        <title>High frequency of phylogenetically diverse reductive dehalogenase-homologous genes in deep subseafloor sedimentary metagenomes.</title>
        <authorList>
            <person name="Kawai M."/>
            <person name="Futagami T."/>
            <person name="Toyoda A."/>
            <person name="Takaki Y."/>
            <person name="Nishi S."/>
            <person name="Hori S."/>
            <person name="Arai W."/>
            <person name="Tsubouchi T."/>
            <person name="Morono Y."/>
            <person name="Uchiyama I."/>
            <person name="Ito T."/>
            <person name="Fujiyama A."/>
            <person name="Inagaki F."/>
            <person name="Takami H."/>
        </authorList>
    </citation>
    <scope>NUCLEOTIDE SEQUENCE</scope>
    <source>
        <strain evidence="2">Expedition CK06-06</strain>
    </source>
</reference>
<evidence type="ECO:0000313" key="2">
    <source>
        <dbReference type="EMBL" id="GAJ19570.1"/>
    </source>
</evidence>
<organism evidence="2">
    <name type="scientific">marine sediment metagenome</name>
    <dbReference type="NCBI Taxonomy" id="412755"/>
    <lineage>
        <taxon>unclassified sequences</taxon>
        <taxon>metagenomes</taxon>
        <taxon>ecological metagenomes</taxon>
    </lineage>
</organism>
<dbReference type="InterPro" id="IPR036390">
    <property type="entry name" value="WH_DNA-bd_sf"/>
</dbReference>
<dbReference type="InterPro" id="IPR001845">
    <property type="entry name" value="HTH_ArsR_DNA-bd_dom"/>
</dbReference>
<sequence>MANQNEVLRALSTKEEAAAPASLASELRAGEATVRTYLNRLKKRGYVDG</sequence>
<dbReference type="Pfam" id="PF01022">
    <property type="entry name" value="HTH_5"/>
    <property type="match status" value="1"/>
</dbReference>
<dbReference type="Gene3D" id="1.10.10.10">
    <property type="entry name" value="Winged helix-like DNA-binding domain superfamily/Winged helix DNA-binding domain"/>
    <property type="match status" value="1"/>
</dbReference>
<evidence type="ECO:0000259" key="1">
    <source>
        <dbReference type="Pfam" id="PF01022"/>
    </source>
</evidence>
<name>X1W046_9ZZZZ</name>
<dbReference type="AlphaFoldDB" id="X1W046"/>
<accession>X1W046</accession>
<feature type="non-terminal residue" evidence="2">
    <location>
        <position position="49"/>
    </location>
</feature>
<protein>
    <recommendedName>
        <fullName evidence="1">HTH arsR-type domain-containing protein</fullName>
    </recommendedName>
</protein>